<keyword evidence="2" id="KW-1185">Reference proteome</keyword>
<protein>
    <submittedName>
        <fullName evidence="1">Uncharacterized protein</fullName>
    </submittedName>
</protein>
<dbReference type="AlphaFoldDB" id="A0AAV4WUB5"/>
<evidence type="ECO:0000313" key="1">
    <source>
        <dbReference type="EMBL" id="GIY85516.1"/>
    </source>
</evidence>
<comment type="caution">
    <text evidence="1">The sequence shown here is derived from an EMBL/GenBank/DDBJ whole genome shotgun (WGS) entry which is preliminary data.</text>
</comment>
<organism evidence="1 2">
    <name type="scientific">Caerostris extrusa</name>
    <name type="common">Bark spider</name>
    <name type="synonym">Caerostris bankana</name>
    <dbReference type="NCBI Taxonomy" id="172846"/>
    <lineage>
        <taxon>Eukaryota</taxon>
        <taxon>Metazoa</taxon>
        <taxon>Ecdysozoa</taxon>
        <taxon>Arthropoda</taxon>
        <taxon>Chelicerata</taxon>
        <taxon>Arachnida</taxon>
        <taxon>Araneae</taxon>
        <taxon>Araneomorphae</taxon>
        <taxon>Entelegynae</taxon>
        <taxon>Araneoidea</taxon>
        <taxon>Araneidae</taxon>
        <taxon>Caerostris</taxon>
    </lineage>
</organism>
<dbReference type="Proteomes" id="UP001054945">
    <property type="component" value="Unassembled WGS sequence"/>
</dbReference>
<reference evidence="1 2" key="1">
    <citation type="submission" date="2021-06" db="EMBL/GenBank/DDBJ databases">
        <title>Caerostris extrusa draft genome.</title>
        <authorList>
            <person name="Kono N."/>
            <person name="Arakawa K."/>
        </authorList>
    </citation>
    <scope>NUCLEOTIDE SEQUENCE [LARGE SCALE GENOMIC DNA]</scope>
</reference>
<name>A0AAV4WUB5_CAEEX</name>
<evidence type="ECO:0000313" key="2">
    <source>
        <dbReference type="Proteomes" id="UP001054945"/>
    </source>
</evidence>
<proteinExistence type="predicted"/>
<accession>A0AAV4WUB5</accession>
<dbReference type="EMBL" id="BPLR01016663">
    <property type="protein sequence ID" value="GIY85516.1"/>
    <property type="molecule type" value="Genomic_DNA"/>
</dbReference>
<gene>
    <name evidence="1" type="ORF">CEXT_283511</name>
</gene>
<sequence length="130" mass="14938">MPFILSNNVVFRCKCFYAGQKANWPDLAELGPFSQNGPGRFIPDNRVLSMSYFKSHLSTVPSDSPLLKNQTRIASQQRVMGQDKRFENISTLCIIYSPTRRPSTIFICLQYKYSRIPIFKKGRRIPANES</sequence>